<gene>
    <name evidence="1" type="ORF">GMARGA_LOCUS33657</name>
</gene>
<protein>
    <submittedName>
        <fullName evidence="1">32599_t:CDS:1</fullName>
    </submittedName>
</protein>
<keyword evidence="2" id="KW-1185">Reference proteome</keyword>
<feature type="non-terminal residue" evidence="1">
    <location>
        <position position="736"/>
    </location>
</feature>
<dbReference type="EMBL" id="CAJVQB010056642">
    <property type="protein sequence ID" value="CAG8837783.1"/>
    <property type="molecule type" value="Genomic_DNA"/>
</dbReference>
<dbReference type="Proteomes" id="UP000789901">
    <property type="component" value="Unassembled WGS sequence"/>
</dbReference>
<feature type="non-terminal residue" evidence="1">
    <location>
        <position position="1"/>
    </location>
</feature>
<dbReference type="SUPFAM" id="SSF52540">
    <property type="entry name" value="P-loop containing nucleoside triphosphate hydrolases"/>
    <property type="match status" value="1"/>
</dbReference>
<proteinExistence type="predicted"/>
<comment type="caution">
    <text evidence="1">The sequence shown here is derived from an EMBL/GenBank/DDBJ whole genome shotgun (WGS) entry which is preliminary data.</text>
</comment>
<name>A0ABN7WQH3_GIGMA</name>
<accession>A0ABN7WQH3</accession>
<dbReference type="InterPro" id="IPR027417">
    <property type="entry name" value="P-loop_NTPase"/>
</dbReference>
<reference evidence="1 2" key="1">
    <citation type="submission" date="2021-06" db="EMBL/GenBank/DDBJ databases">
        <authorList>
            <person name="Kallberg Y."/>
            <person name="Tangrot J."/>
            <person name="Rosling A."/>
        </authorList>
    </citation>
    <scope>NUCLEOTIDE SEQUENCE [LARGE SCALE GENOMIC DNA]</scope>
    <source>
        <strain evidence="1 2">120-4 pot B 10/14</strain>
    </source>
</reference>
<evidence type="ECO:0000313" key="2">
    <source>
        <dbReference type="Proteomes" id="UP000789901"/>
    </source>
</evidence>
<organism evidence="1 2">
    <name type="scientific">Gigaspora margarita</name>
    <dbReference type="NCBI Taxonomy" id="4874"/>
    <lineage>
        <taxon>Eukaryota</taxon>
        <taxon>Fungi</taxon>
        <taxon>Fungi incertae sedis</taxon>
        <taxon>Mucoromycota</taxon>
        <taxon>Glomeromycotina</taxon>
        <taxon>Glomeromycetes</taxon>
        <taxon>Diversisporales</taxon>
        <taxon>Gigasporaceae</taxon>
        <taxon>Gigaspora</taxon>
    </lineage>
</organism>
<evidence type="ECO:0000313" key="1">
    <source>
        <dbReference type="EMBL" id="CAG8837783.1"/>
    </source>
</evidence>
<sequence length="736" mass="82369">KITYQNIENIEVLKVKKADIDAEISKVDNLVKQINSYKYLRDLDKEQANIDKQFKELQRSLLPPKKDQEITTAIDKQREKLRYYLTDPKDYGLEETNLKRLSTILKDLVQSGWLKEQGGYELPKDKTNAENKLHRDQKGAYLLKFFYDKARDGDNYPFDPDKLKKGTSKVYGGEFVKVNDMPMIGGDKGMAGHLPIGTGIGKTTKLINCLVQGGARHIILVCPTPGLVESCVYHGGAKNATKMAFCRKDTYTEATDEEIAAGKAEKVEKNIYVSHGKLEGTEEGKKGLSVLYFGNVLGNAARNLFVESKGVEIKEKLIPKEDTIVVFDEAHFNDAGYQALQFEMINAGYQCLRMSATFPKTEFSATSTYPMTRMFSGKLDPNMPAGVMKIDNAEQAEIIENMRGLEPGSIKFQDENGLPIPLEVNLEERIRAALGDKVKYTIYGEQYDENCEDVSFGQPYGSLGIVDGRREMGFTPDIDTVICSGATETTNLGIYFTYSNPVLGFTPISSLVQQMGRCGRIKYGLAITLTKECMEMDISDNVSAAMVKACFDGNIKQIHEKEYKQIYDVDILRGALSYPDPKTFGKAPEELLIGLRITKDQQNKKEKITKYLGKSEKVTMDEKVALNTLKEMIANFIAQDSLFPQGLDMKKQEKMIGAVFGEKLALSGGKEKVIHETRTVLNGLVGIKIDELANKDYDESKKCSKNPNTIKKLAGLYKLADAQIDYKMMQNNEGKE</sequence>